<organism evidence="1 2">
    <name type="scientific">Campylobacter ornithocola</name>
    <dbReference type="NCBI Taxonomy" id="1848766"/>
    <lineage>
        <taxon>Bacteria</taxon>
        <taxon>Pseudomonadati</taxon>
        <taxon>Campylobacterota</taxon>
        <taxon>Epsilonproteobacteria</taxon>
        <taxon>Campylobacterales</taxon>
        <taxon>Campylobacteraceae</taxon>
        <taxon>Campylobacter</taxon>
    </lineage>
</organism>
<name>A0AA91FQT6_9BACT</name>
<evidence type="ECO:0000313" key="1">
    <source>
        <dbReference type="EMBL" id="OCX43646.1"/>
    </source>
</evidence>
<comment type="caution">
    <text evidence="1">The sequence shown here is derived from an EMBL/GenBank/DDBJ whole genome shotgun (WGS) entry which is preliminary data.</text>
</comment>
<protein>
    <submittedName>
        <fullName evidence="1">Uncharacterized protein</fullName>
    </submittedName>
</protein>
<dbReference type="Proteomes" id="UP000094873">
    <property type="component" value="Unassembled WGS sequence"/>
</dbReference>
<dbReference type="RefSeq" id="WP_066006549.1">
    <property type="nucleotide sequence ID" value="NZ_CP053848.1"/>
</dbReference>
<gene>
    <name evidence="1" type="ORF">A7X81_01420</name>
</gene>
<dbReference type="AlphaFoldDB" id="A0AA91FQT6"/>
<keyword evidence="2" id="KW-1185">Reference proteome</keyword>
<accession>A0AA91FQT6</accession>
<proteinExistence type="predicted"/>
<sequence length="87" mass="10105">MEIELLKYADMFINHKLDGDIYTCIIKPLLEEETKNQISFIQSKSFNNINSKEYFFNLIKASAKVTFKQAQKSITMQNLLFFASTAL</sequence>
<reference evidence="1 2" key="1">
    <citation type="submission" date="2016-05" db="EMBL/GenBank/DDBJ databases">
        <authorList>
            <person name="Caceres A."/>
            <person name="Munoz I."/>
            <person name="Iraola G."/>
            <person name="Diaz-Viraque F."/>
            <person name="Greif G."/>
            <person name="Collado L."/>
        </authorList>
    </citation>
    <scope>NUCLEOTIDE SEQUENCE [LARGE SCALE GENOMIC DNA]</scope>
    <source>
        <strain evidence="1 2">WBE38</strain>
    </source>
</reference>
<evidence type="ECO:0000313" key="2">
    <source>
        <dbReference type="Proteomes" id="UP000094873"/>
    </source>
</evidence>
<dbReference type="EMBL" id="LXSU01000022">
    <property type="protein sequence ID" value="OCX43646.1"/>
    <property type="molecule type" value="Genomic_DNA"/>
</dbReference>